<organism evidence="1 2">
    <name type="scientific">Vibrio ulleungensis</name>
    <dbReference type="NCBI Taxonomy" id="2807619"/>
    <lineage>
        <taxon>Bacteria</taxon>
        <taxon>Pseudomonadati</taxon>
        <taxon>Pseudomonadota</taxon>
        <taxon>Gammaproteobacteria</taxon>
        <taxon>Vibrionales</taxon>
        <taxon>Vibrionaceae</taxon>
        <taxon>Vibrio</taxon>
    </lineage>
</organism>
<dbReference type="Proteomes" id="UP000809621">
    <property type="component" value="Unassembled WGS sequence"/>
</dbReference>
<sequence length="99" mass="11621">MMSDLLAILGVAFAAYLFWQQRKQSEFAKKAVAHHCEQHGLQLVSVAFGAHKFKKLRGSWRWYTQYQFEFSSLGDDCYQGELIMRGFHVSHFQTPPYRM</sequence>
<evidence type="ECO:0000313" key="1">
    <source>
        <dbReference type="EMBL" id="MBM7038147.1"/>
    </source>
</evidence>
<protein>
    <submittedName>
        <fullName evidence="1">DUF3301 domain-containing protein</fullName>
    </submittedName>
</protein>
<dbReference type="RefSeq" id="WP_205159622.1">
    <property type="nucleotide sequence ID" value="NZ_JAFEUM010000008.1"/>
</dbReference>
<evidence type="ECO:0000313" key="2">
    <source>
        <dbReference type="Proteomes" id="UP000809621"/>
    </source>
</evidence>
<proteinExistence type="predicted"/>
<accession>A0ABS2HPW2</accession>
<reference evidence="1 2" key="1">
    <citation type="submission" date="2021-02" db="EMBL/GenBank/DDBJ databases">
        <authorList>
            <person name="Park J.-S."/>
        </authorList>
    </citation>
    <scope>NUCLEOTIDE SEQUENCE [LARGE SCALE GENOMIC DNA]</scope>
    <source>
        <strain evidence="1 2">188UL20-2</strain>
    </source>
</reference>
<comment type="caution">
    <text evidence="1">The sequence shown here is derived from an EMBL/GenBank/DDBJ whole genome shotgun (WGS) entry which is preliminary data.</text>
</comment>
<name>A0ABS2HPW2_9VIBR</name>
<dbReference type="InterPro" id="IPR021732">
    <property type="entry name" value="DUF3301"/>
</dbReference>
<keyword evidence="2" id="KW-1185">Reference proteome</keyword>
<dbReference type="Pfam" id="PF11743">
    <property type="entry name" value="DUF3301"/>
    <property type="match status" value="1"/>
</dbReference>
<dbReference type="EMBL" id="JAFEUM010000008">
    <property type="protein sequence ID" value="MBM7038147.1"/>
    <property type="molecule type" value="Genomic_DNA"/>
</dbReference>
<gene>
    <name evidence="1" type="ORF">JQC93_17275</name>
</gene>